<keyword evidence="3" id="KW-0812">Transmembrane</keyword>
<keyword evidence="3" id="KW-1133">Transmembrane helix</keyword>
<accession>A0A7X9SDQ8</accession>
<comment type="similarity">
    <text evidence="1">Belongs to the short-chain dehydrogenases/reductases (SDR) family.</text>
</comment>
<dbReference type="Gene3D" id="3.40.50.720">
    <property type="entry name" value="NAD(P)-binding Rossmann-like Domain"/>
    <property type="match status" value="1"/>
</dbReference>
<organism evidence="4 5">
    <name type="scientific">Bacteroides eggerthii</name>
    <dbReference type="NCBI Taxonomy" id="28111"/>
    <lineage>
        <taxon>Bacteria</taxon>
        <taxon>Pseudomonadati</taxon>
        <taxon>Bacteroidota</taxon>
        <taxon>Bacteroidia</taxon>
        <taxon>Bacteroidales</taxon>
        <taxon>Bacteroidaceae</taxon>
        <taxon>Bacteroides</taxon>
    </lineage>
</organism>
<comment type="caution">
    <text evidence="4">The sequence shown here is derived from an EMBL/GenBank/DDBJ whole genome shotgun (WGS) entry which is preliminary data.</text>
</comment>
<dbReference type="FunFam" id="3.40.50.720:FF:000084">
    <property type="entry name" value="Short-chain dehydrogenase reductase"/>
    <property type="match status" value="1"/>
</dbReference>
<name>A0A7X9SDQ8_9BACE</name>
<dbReference type="PANTHER" id="PTHR43477:SF1">
    <property type="entry name" value="DIHYDROANTICAPSIN 7-DEHYDROGENASE"/>
    <property type="match status" value="1"/>
</dbReference>
<evidence type="ECO:0000256" key="2">
    <source>
        <dbReference type="ARBA" id="ARBA00023002"/>
    </source>
</evidence>
<dbReference type="PANTHER" id="PTHR43477">
    <property type="entry name" value="DIHYDROANTICAPSIN 7-DEHYDROGENASE"/>
    <property type="match status" value="1"/>
</dbReference>
<dbReference type="SUPFAM" id="SSF51735">
    <property type="entry name" value="NAD(P)-binding Rossmann-fold domains"/>
    <property type="match status" value="1"/>
</dbReference>
<dbReference type="AlphaFoldDB" id="A0A7X9SDQ8"/>
<dbReference type="InterPro" id="IPR002347">
    <property type="entry name" value="SDR_fam"/>
</dbReference>
<keyword evidence="3" id="KW-0472">Membrane</keyword>
<dbReference type="CDD" id="cd05233">
    <property type="entry name" value="SDR_c"/>
    <property type="match status" value="1"/>
</dbReference>
<evidence type="ECO:0000313" key="5">
    <source>
        <dbReference type="Proteomes" id="UP000520291"/>
    </source>
</evidence>
<dbReference type="EMBL" id="JABAGL010000020">
    <property type="protein sequence ID" value="NME87207.1"/>
    <property type="molecule type" value="Genomic_DNA"/>
</dbReference>
<protein>
    <submittedName>
        <fullName evidence="4">SDR family oxidoreductase</fullName>
    </submittedName>
</protein>
<evidence type="ECO:0000256" key="3">
    <source>
        <dbReference type="SAM" id="Phobius"/>
    </source>
</evidence>
<dbReference type="InterPro" id="IPR051122">
    <property type="entry name" value="SDR_DHRS6-like"/>
</dbReference>
<proteinExistence type="inferred from homology"/>
<dbReference type="Pfam" id="PF13561">
    <property type="entry name" value="adh_short_C2"/>
    <property type="match status" value="1"/>
</dbReference>
<dbReference type="InterPro" id="IPR036291">
    <property type="entry name" value="NAD(P)-bd_dom_sf"/>
</dbReference>
<dbReference type="PRINTS" id="PR00080">
    <property type="entry name" value="SDRFAMILY"/>
</dbReference>
<reference evidence="4 5" key="1">
    <citation type="submission" date="2020-04" db="EMBL/GenBank/DDBJ databases">
        <authorList>
            <person name="Hitch T.C.A."/>
            <person name="Wylensek D."/>
            <person name="Clavel T."/>
        </authorList>
    </citation>
    <scope>NUCLEOTIDE SEQUENCE [LARGE SCALE GENOMIC DNA]</scope>
    <source>
        <strain evidence="4 5">WCA3-601-WT-5E</strain>
    </source>
</reference>
<dbReference type="Proteomes" id="UP000520291">
    <property type="component" value="Unassembled WGS sequence"/>
</dbReference>
<dbReference type="PRINTS" id="PR00081">
    <property type="entry name" value="GDHRDH"/>
</dbReference>
<sequence length="248" mass="26934">MNYNPYSLDGKTILITGASSGIGKITAIECSKLGAKVIITARNKQRLNETFGLLEGIGHQMIIADLTQKNEIAFLVAALPKLDGFVCNAGITIRKPIRFITEEELHDVFEINTFSCFMLTKAIMKAKKVNQKGSIVFISSKAALQNTPGNSIYAASKAAVISFSRSCALEYATKGIRANAILPGMVETPFITNGMLSVEDIEKNKARYMLKRYGKPEEIAWLIIFLLSNGSGWITGSSFVIDGGGEVL</sequence>
<evidence type="ECO:0000256" key="1">
    <source>
        <dbReference type="ARBA" id="ARBA00006484"/>
    </source>
</evidence>
<evidence type="ECO:0000313" key="4">
    <source>
        <dbReference type="EMBL" id="NME87207.1"/>
    </source>
</evidence>
<gene>
    <name evidence="4" type="ORF">HF841_14460</name>
</gene>
<feature type="transmembrane region" description="Helical" evidence="3">
    <location>
        <begin position="219"/>
        <end position="241"/>
    </location>
</feature>
<keyword evidence="2" id="KW-0560">Oxidoreductase</keyword>
<dbReference type="RefSeq" id="WP_168947972.1">
    <property type="nucleotide sequence ID" value="NZ_JABAGL010000020.1"/>
</dbReference>
<dbReference type="GO" id="GO:0016491">
    <property type="term" value="F:oxidoreductase activity"/>
    <property type="evidence" value="ECO:0007669"/>
    <property type="project" value="UniProtKB-KW"/>
</dbReference>